<evidence type="ECO:0000256" key="1">
    <source>
        <dbReference type="SAM" id="Phobius"/>
    </source>
</evidence>
<dbReference type="EMBL" id="RQSP01000002">
    <property type="protein sequence ID" value="KAB5608542.1"/>
    <property type="molecule type" value="Genomic_DNA"/>
</dbReference>
<keyword evidence="1" id="KW-0472">Membrane</keyword>
<comment type="caution">
    <text evidence="2">The sequence shown here is derived from an EMBL/GenBank/DDBJ whole genome shotgun (WGS) entry which is preliminary data.</text>
</comment>
<organism evidence="2 3">
    <name type="scientific">Bifidobacterium jacchi</name>
    <dbReference type="NCBI Taxonomy" id="2490545"/>
    <lineage>
        <taxon>Bacteria</taxon>
        <taxon>Bacillati</taxon>
        <taxon>Actinomycetota</taxon>
        <taxon>Actinomycetes</taxon>
        <taxon>Bifidobacteriales</taxon>
        <taxon>Bifidobacteriaceae</taxon>
        <taxon>Bifidobacterium</taxon>
    </lineage>
</organism>
<reference evidence="2 3" key="1">
    <citation type="journal article" date="2019" name="Int. J. Syst. Evol. Microbiol.">
        <title>Bifidobacterium jacchi sp. nov., isolated from the faeces of a baby common marmoset (Callithrix jacchus).</title>
        <authorList>
            <person name="Modesto M."/>
            <person name="Watanabe K."/>
            <person name="Arita M."/>
            <person name="Satti M."/>
            <person name="Oki K."/>
            <person name="Sciavilla P."/>
            <person name="Patavino C."/>
            <person name="Camma C."/>
            <person name="Michelini S."/>
            <person name="Sgorbati B."/>
            <person name="Mattarelli P."/>
        </authorList>
    </citation>
    <scope>NUCLEOTIDE SEQUENCE [LARGE SCALE GENOMIC DNA]</scope>
    <source>
        <strain evidence="2 3">MRM 9.3</strain>
    </source>
</reference>
<keyword evidence="1" id="KW-0812">Transmembrane</keyword>
<accession>A0A5N5RMH5</accession>
<name>A0A5N5RMH5_9BIFI</name>
<keyword evidence="3" id="KW-1185">Reference proteome</keyword>
<proteinExistence type="predicted"/>
<dbReference type="AlphaFoldDB" id="A0A5N5RMH5"/>
<protein>
    <submittedName>
        <fullName evidence="2">Uncharacterized protein</fullName>
    </submittedName>
</protein>
<gene>
    <name evidence="2" type="ORF">EHS19_00900</name>
</gene>
<keyword evidence="1" id="KW-1133">Transmembrane helix</keyword>
<sequence length="68" mass="7423">MNSIAAAVTIPSATRRMRLWIGLLVWWLWAELWIWLWFGLPVAAGVDDTAVADVVDVAVVVATACVNA</sequence>
<dbReference type="Proteomes" id="UP000326336">
    <property type="component" value="Unassembled WGS sequence"/>
</dbReference>
<feature type="transmembrane region" description="Helical" evidence="1">
    <location>
        <begin position="19"/>
        <end position="38"/>
    </location>
</feature>
<evidence type="ECO:0000313" key="2">
    <source>
        <dbReference type="EMBL" id="KAB5608542.1"/>
    </source>
</evidence>
<evidence type="ECO:0000313" key="3">
    <source>
        <dbReference type="Proteomes" id="UP000326336"/>
    </source>
</evidence>